<protein>
    <submittedName>
        <fullName evidence="1">Uncharacterized protein</fullName>
    </submittedName>
</protein>
<accession>A0A7J7KAK0</accession>
<organism evidence="1 2">
    <name type="scientific">Bugula neritina</name>
    <name type="common">Brown bryozoan</name>
    <name type="synonym">Sertularia neritina</name>
    <dbReference type="NCBI Taxonomy" id="10212"/>
    <lineage>
        <taxon>Eukaryota</taxon>
        <taxon>Metazoa</taxon>
        <taxon>Spiralia</taxon>
        <taxon>Lophotrochozoa</taxon>
        <taxon>Bryozoa</taxon>
        <taxon>Gymnolaemata</taxon>
        <taxon>Cheilostomatida</taxon>
        <taxon>Flustrina</taxon>
        <taxon>Buguloidea</taxon>
        <taxon>Bugulidae</taxon>
        <taxon>Bugula</taxon>
    </lineage>
</organism>
<gene>
    <name evidence="1" type="ORF">EB796_006419</name>
</gene>
<reference evidence="1" key="1">
    <citation type="submission" date="2020-06" db="EMBL/GenBank/DDBJ databases">
        <title>Draft genome of Bugula neritina, a colonial animal packing powerful symbionts and potential medicines.</title>
        <authorList>
            <person name="Rayko M."/>
        </authorList>
    </citation>
    <scope>NUCLEOTIDE SEQUENCE [LARGE SCALE GENOMIC DNA]</scope>
    <source>
        <strain evidence="1">Kwan_BN1</strain>
    </source>
</reference>
<evidence type="ECO:0000313" key="1">
    <source>
        <dbReference type="EMBL" id="KAF6035267.1"/>
    </source>
</evidence>
<dbReference type="EMBL" id="VXIV02000905">
    <property type="protein sequence ID" value="KAF6035267.1"/>
    <property type="molecule type" value="Genomic_DNA"/>
</dbReference>
<comment type="caution">
    <text evidence="1">The sequence shown here is derived from an EMBL/GenBank/DDBJ whole genome shotgun (WGS) entry which is preliminary data.</text>
</comment>
<name>A0A7J7KAK0_BUGNE</name>
<dbReference type="Proteomes" id="UP000593567">
    <property type="component" value="Unassembled WGS sequence"/>
</dbReference>
<dbReference type="AlphaFoldDB" id="A0A7J7KAK0"/>
<evidence type="ECO:0000313" key="2">
    <source>
        <dbReference type="Proteomes" id="UP000593567"/>
    </source>
</evidence>
<sequence>MESTQTKILGQVMQTLSALLLQKQALQMILKTVPYMRSQSPVILTEEINPRLCAVSTNPVDEDDGQLSLSGLLKRLKVKVIESEDQEKHTMEGKQSREVCA</sequence>
<proteinExistence type="predicted"/>
<keyword evidence="2" id="KW-1185">Reference proteome</keyword>